<dbReference type="RefSeq" id="WP_089771221.1">
    <property type="nucleotide sequence ID" value="NZ_FNTX01000001.1"/>
</dbReference>
<gene>
    <name evidence="2" type="ORF">SAMN04488554_0116</name>
</gene>
<accession>A0A1H5BIC2</accession>
<evidence type="ECO:0000313" key="3">
    <source>
        <dbReference type="Proteomes" id="UP000199220"/>
    </source>
</evidence>
<dbReference type="EMBL" id="FNTX01000001">
    <property type="protein sequence ID" value="SED54363.1"/>
    <property type="molecule type" value="Genomic_DNA"/>
</dbReference>
<feature type="transmembrane region" description="Helical" evidence="1">
    <location>
        <begin position="60"/>
        <end position="84"/>
    </location>
</feature>
<protein>
    <submittedName>
        <fullName evidence="2">Uncharacterized protein</fullName>
    </submittedName>
</protein>
<keyword evidence="1" id="KW-0812">Transmembrane</keyword>
<dbReference type="AlphaFoldDB" id="A0A1H5BIC2"/>
<evidence type="ECO:0000256" key="1">
    <source>
        <dbReference type="SAM" id="Phobius"/>
    </source>
</evidence>
<proteinExistence type="predicted"/>
<keyword evidence="3" id="KW-1185">Reference proteome</keyword>
<organism evidence="2 3">
    <name type="scientific">Ruania alba</name>
    <dbReference type="NCBI Taxonomy" id="648782"/>
    <lineage>
        <taxon>Bacteria</taxon>
        <taxon>Bacillati</taxon>
        <taxon>Actinomycetota</taxon>
        <taxon>Actinomycetes</taxon>
        <taxon>Micrococcales</taxon>
        <taxon>Ruaniaceae</taxon>
        <taxon>Ruania</taxon>
    </lineage>
</organism>
<dbReference type="OrthoDB" id="4571921at2"/>
<keyword evidence="1" id="KW-1133">Transmembrane helix</keyword>
<name>A0A1H5BIC2_9MICO</name>
<evidence type="ECO:0000313" key="2">
    <source>
        <dbReference type="EMBL" id="SED54363.1"/>
    </source>
</evidence>
<keyword evidence="1" id="KW-0472">Membrane</keyword>
<sequence length="114" mass="11919">MTEFDPRYPDGRPPEPARWAAGRIVALVISGVAAVPFLLVGQTVVSSYLSTDPMTDPHGYSRIVGTVALLVLGFVLVCSLPFALPQRLRAGAFSIAGVALLVMVAALLIALSNG</sequence>
<feature type="transmembrane region" description="Helical" evidence="1">
    <location>
        <begin position="91"/>
        <end position="111"/>
    </location>
</feature>
<reference evidence="3" key="1">
    <citation type="submission" date="2016-10" db="EMBL/GenBank/DDBJ databases">
        <authorList>
            <person name="Varghese N."/>
            <person name="Submissions S."/>
        </authorList>
    </citation>
    <scope>NUCLEOTIDE SEQUENCE [LARGE SCALE GENOMIC DNA]</scope>
    <source>
        <strain evidence="3">DSM 21368</strain>
    </source>
</reference>
<feature type="transmembrane region" description="Helical" evidence="1">
    <location>
        <begin position="20"/>
        <end position="40"/>
    </location>
</feature>
<dbReference type="Proteomes" id="UP000199220">
    <property type="component" value="Unassembled WGS sequence"/>
</dbReference>